<evidence type="ECO:0000313" key="9">
    <source>
        <dbReference type="EnsemblPlants" id="AES94669"/>
    </source>
</evidence>
<evidence type="ECO:0000256" key="1">
    <source>
        <dbReference type="ARBA" id="ARBA00004123"/>
    </source>
</evidence>
<dbReference type="Pfam" id="PF08214">
    <property type="entry name" value="HAT_KAT11"/>
    <property type="match status" value="1"/>
</dbReference>
<dbReference type="InterPro" id="IPR013083">
    <property type="entry name" value="Znf_RING/FYVE/PHD"/>
</dbReference>
<proteinExistence type="predicted"/>
<keyword evidence="3" id="KW-0808">Transferase</keyword>
<dbReference type="SMART" id="SM01250">
    <property type="entry name" value="KAT11"/>
    <property type="match status" value="1"/>
</dbReference>
<evidence type="ECO:0000256" key="5">
    <source>
        <dbReference type="ARBA" id="ARBA00023163"/>
    </source>
</evidence>
<dbReference type="GO" id="GO:0005667">
    <property type="term" value="C:transcription regulator complex"/>
    <property type="evidence" value="ECO:0000318"/>
    <property type="project" value="GO_Central"/>
</dbReference>
<dbReference type="GO" id="GO:0031490">
    <property type="term" value="F:chromatin DNA binding"/>
    <property type="evidence" value="ECO:0000318"/>
    <property type="project" value="GO_Central"/>
</dbReference>
<dbReference type="AlphaFoldDB" id="G7K6L2"/>
<accession>G7K6L2</accession>
<dbReference type="STRING" id="3880.G7K6L2"/>
<accession>A0A0C3XCD4</accession>
<evidence type="ECO:0000256" key="3">
    <source>
        <dbReference type="ARBA" id="ARBA00022679"/>
    </source>
</evidence>
<evidence type="ECO:0000259" key="7">
    <source>
        <dbReference type="PROSITE" id="PS51727"/>
    </source>
</evidence>
<dbReference type="PANTHER" id="PTHR13808">
    <property type="entry name" value="CBP/P300-RELATED"/>
    <property type="match status" value="1"/>
</dbReference>
<dbReference type="EC" id="2.3.1.48" evidence="2"/>
<gene>
    <name evidence="8" type="ordered locus">MTR_5g017020</name>
</gene>
<dbReference type="GO" id="GO:0004402">
    <property type="term" value="F:histone acetyltransferase activity"/>
    <property type="evidence" value="ECO:0000318"/>
    <property type="project" value="GO_Central"/>
</dbReference>
<dbReference type="HOGENOM" id="CLU_002956_3_1_1"/>
<evidence type="ECO:0000256" key="6">
    <source>
        <dbReference type="ARBA" id="ARBA00023242"/>
    </source>
</evidence>
<dbReference type="InterPro" id="IPR013178">
    <property type="entry name" value="Histone_AcTrfase_Rtt109/CBP"/>
</dbReference>
<keyword evidence="5" id="KW-0804">Transcription</keyword>
<dbReference type="SUPFAM" id="SSF57850">
    <property type="entry name" value="RING/U-box"/>
    <property type="match status" value="1"/>
</dbReference>
<comment type="subcellular location">
    <subcellularLocation>
        <location evidence="1">Nucleus</location>
    </subcellularLocation>
</comment>
<keyword evidence="4" id="KW-0805">Transcription regulation</keyword>
<reference evidence="8 10" key="1">
    <citation type="journal article" date="2011" name="Nature">
        <title>The Medicago genome provides insight into the evolution of rhizobial symbioses.</title>
        <authorList>
            <person name="Young N.D."/>
            <person name="Debelle F."/>
            <person name="Oldroyd G.E."/>
            <person name="Geurts R."/>
            <person name="Cannon S.B."/>
            <person name="Udvardi M.K."/>
            <person name="Benedito V.A."/>
            <person name="Mayer K.F."/>
            <person name="Gouzy J."/>
            <person name="Schoof H."/>
            <person name="Van de Peer Y."/>
            <person name="Proost S."/>
            <person name="Cook D.R."/>
            <person name="Meyers B.C."/>
            <person name="Spannagl M."/>
            <person name="Cheung F."/>
            <person name="De Mita S."/>
            <person name="Krishnakumar V."/>
            <person name="Gundlach H."/>
            <person name="Zhou S."/>
            <person name="Mudge J."/>
            <person name="Bharti A.K."/>
            <person name="Murray J.D."/>
            <person name="Naoumkina M.A."/>
            <person name="Rosen B."/>
            <person name="Silverstein K.A."/>
            <person name="Tang H."/>
            <person name="Rombauts S."/>
            <person name="Zhao P.X."/>
            <person name="Zhou P."/>
            <person name="Barbe V."/>
            <person name="Bardou P."/>
            <person name="Bechner M."/>
            <person name="Bellec A."/>
            <person name="Berger A."/>
            <person name="Berges H."/>
            <person name="Bidwell S."/>
            <person name="Bisseling T."/>
            <person name="Choisne N."/>
            <person name="Couloux A."/>
            <person name="Denny R."/>
            <person name="Deshpande S."/>
            <person name="Dai X."/>
            <person name="Doyle J.J."/>
            <person name="Dudez A.M."/>
            <person name="Farmer A.D."/>
            <person name="Fouteau S."/>
            <person name="Franken C."/>
            <person name="Gibelin C."/>
            <person name="Gish J."/>
            <person name="Goldstein S."/>
            <person name="Gonzalez A.J."/>
            <person name="Green P.J."/>
            <person name="Hallab A."/>
            <person name="Hartog M."/>
            <person name="Hua A."/>
            <person name="Humphray S.J."/>
            <person name="Jeong D.H."/>
            <person name="Jing Y."/>
            <person name="Jocker A."/>
            <person name="Kenton S.M."/>
            <person name="Kim D.J."/>
            <person name="Klee K."/>
            <person name="Lai H."/>
            <person name="Lang C."/>
            <person name="Lin S."/>
            <person name="Macmil S.L."/>
            <person name="Magdelenat G."/>
            <person name="Matthews L."/>
            <person name="McCorrison J."/>
            <person name="Monaghan E.L."/>
            <person name="Mun J.H."/>
            <person name="Najar F.Z."/>
            <person name="Nicholson C."/>
            <person name="Noirot C."/>
            <person name="O'Bleness M."/>
            <person name="Paule C.R."/>
            <person name="Poulain J."/>
            <person name="Prion F."/>
            <person name="Qin B."/>
            <person name="Qu C."/>
            <person name="Retzel E.F."/>
            <person name="Riddle C."/>
            <person name="Sallet E."/>
            <person name="Samain S."/>
            <person name="Samson N."/>
            <person name="Sanders I."/>
            <person name="Saurat O."/>
            <person name="Scarpelli C."/>
            <person name="Schiex T."/>
            <person name="Segurens B."/>
            <person name="Severin A.J."/>
            <person name="Sherrier D.J."/>
            <person name="Shi R."/>
            <person name="Sims S."/>
            <person name="Singer S.R."/>
            <person name="Sinharoy S."/>
            <person name="Sterck L."/>
            <person name="Viollet A."/>
            <person name="Wang B.B."/>
            <person name="Wang K."/>
            <person name="Wang M."/>
            <person name="Wang X."/>
            <person name="Warfsmann J."/>
            <person name="Weissenbach J."/>
            <person name="White D.D."/>
            <person name="White J.D."/>
            <person name="Wiley G.B."/>
            <person name="Wincker P."/>
            <person name="Xing Y."/>
            <person name="Yang L."/>
            <person name="Yao Z."/>
            <person name="Ying F."/>
            <person name="Zhai J."/>
            <person name="Zhou L."/>
            <person name="Zuber A."/>
            <person name="Denarie J."/>
            <person name="Dixon R.A."/>
            <person name="May G.D."/>
            <person name="Schwartz D.C."/>
            <person name="Rogers J."/>
            <person name="Quetier F."/>
            <person name="Town C.D."/>
            <person name="Roe B.A."/>
        </authorList>
    </citation>
    <scope>NUCLEOTIDE SEQUENCE [LARGE SCALE GENOMIC DNA]</scope>
    <source>
        <strain evidence="8">A17</strain>
        <strain evidence="9 10">cv. Jemalong A17</strain>
    </source>
</reference>
<dbReference type="InterPro" id="IPR031162">
    <property type="entry name" value="CBP_P300_HAT"/>
</dbReference>
<evidence type="ECO:0000256" key="4">
    <source>
        <dbReference type="ARBA" id="ARBA00023015"/>
    </source>
</evidence>
<dbReference type="GO" id="GO:0000123">
    <property type="term" value="C:histone acetyltransferase complex"/>
    <property type="evidence" value="ECO:0000318"/>
    <property type="project" value="GO_Central"/>
</dbReference>
<dbReference type="EMBL" id="CM001221">
    <property type="protein sequence ID" value="AES94669.2"/>
    <property type="molecule type" value="Genomic_DNA"/>
</dbReference>
<name>G7K6L2_MEDTR</name>
<dbReference type="GO" id="GO:0005634">
    <property type="term" value="C:nucleus"/>
    <property type="evidence" value="ECO:0007669"/>
    <property type="project" value="UniProtKB-SubCell"/>
</dbReference>
<evidence type="ECO:0000256" key="2">
    <source>
        <dbReference type="ARBA" id="ARBA00013184"/>
    </source>
</evidence>
<dbReference type="Proteomes" id="UP000002051">
    <property type="component" value="Chromosome 5"/>
</dbReference>
<protein>
    <recommendedName>
        <fullName evidence="2">histone acetyltransferase</fullName>
        <ecNumber evidence="2">2.3.1.48</ecNumber>
    </recommendedName>
</protein>
<organism evidence="8 10">
    <name type="scientific">Medicago truncatula</name>
    <name type="common">Barrel medic</name>
    <name type="synonym">Medicago tribuloides</name>
    <dbReference type="NCBI Taxonomy" id="3880"/>
    <lineage>
        <taxon>Eukaryota</taxon>
        <taxon>Viridiplantae</taxon>
        <taxon>Streptophyta</taxon>
        <taxon>Embryophyta</taxon>
        <taxon>Tracheophyta</taxon>
        <taxon>Spermatophyta</taxon>
        <taxon>Magnoliopsida</taxon>
        <taxon>eudicotyledons</taxon>
        <taxon>Gunneridae</taxon>
        <taxon>Pentapetalae</taxon>
        <taxon>rosids</taxon>
        <taxon>fabids</taxon>
        <taxon>Fabales</taxon>
        <taxon>Fabaceae</taxon>
        <taxon>Papilionoideae</taxon>
        <taxon>50 kb inversion clade</taxon>
        <taxon>NPAAA clade</taxon>
        <taxon>Hologalegina</taxon>
        <taxon>IRL clade</taxon>
        <taxon>Trifolieae</taxon>
        <taxon>Medicago</taxon>
    </lineage>
</organism>
<dbReference type="EnsemblPlants" id="AES94669">
    <property type="protein sequence ID" value="AES94669"/>
    <property type="gene ID" value="MTR_5g017020"/>
</dbReference>
<dbReference type="Gene3D" id="3.30.40.10">
    <property type="entry name" value="Zinc/RING finger domain, C3HC4 (zinc finger)"/>
    <property type="match status" value="1"/>
</dbReference>
<dbReference type="PROSITE" id="PS51727">
    <property type="entry name" value="CBP_P300_HAT"/>
    <property type="match status" value="1"/>
</dbReference>
<keyword evidence="10" id="KW-1185">Reference proteome</keyword>
<dbReference type="GO" id="GO:0003713">
    <property type="term" value="F:transcription coactivator activity"/>
    <property type="evidence" value="ECO:0000318"/>
    <property type="project" value="GO_Central"/>
</dbReference>
<keyword evidence="6" id="KW-0539">Nucleus</keyword>
<dbReference type="GO" id="GO:0045944">
    <property type="term" value="P:positive regulation of transcription by RNA polymerase II"/>
    <property type="evidence" value="ECO:0000318"/>
    <property type="project" value="GO_Central"/>
</dbReference>
<evidence type="ECO:0000313" key="8">
    <source>
        <dbReference type="EMBL" id="AES94669.2"/>
    </source>
</evidence>
<sequence length="560" mass="64665">MFLDIIPDENYPAEFSYRSRWVECNKCERWQHQICALYNKKADLDCSGMHVPLPKAANSGAKDFPRTVLTDHLEKRLFERLNKREKTGKKLKGMRILMSNKLVLAAESLSIREVPSIDKQLKVILLFQQIEGADVCIFGMYVQEFGSECGNPNQRCLCISYLDSVKYFRPERRTKSGEAICTFVYHEILIGYLDFCNKRGFSTCYIRACAPSKKGDDYILYCHPEEQKTPKNDKLRRCYLSMLKKATEENIVVGLTNIYDHFFLPTEKGNSKVTAFCLPHFEGDCWCGNAMEVAKTFEKESVGDYEKLLKQVSNRTLKDMGHAKPSKETLVMQSMSILSSNGIYPFILELAKIYCLPWKTSSYMHCREVIVSGKRWFCTECKKFQECERCHSYDQHTSKNGEVHTLCQAVVDDISSNTKHNDIVLESRLFGNRDNFLIFCQKSQFQFDTLRRAKYSSMMILYHLHNPNAMTQNEHRLTQNCSTQACQYENQESNEEMMVKLLNVLKHASQCHRRARIAKTRNVEYHAAGDMKNHVEQKSVHSESCCRAEVLESDGAIVGQ</sequence>
<dbReference type="PANTHER" id="PTHR13808:SF53">
    <property type="entry name" value="HISTONE ACETYLTRANSFERASE HAC2"/>
    <property type="match status" value="1"/>
</dbReference>
<evidence type="ECO:0000313" key="10">
    <source>
        <dbReference type="Proteomes" id="UP000002051"/>
    </source>
</evidence>
<feature type="domain" description="CBP/p300-type HAT" evidence="7">
    <location>
        <begin position="58"/>
        <end position="469"/>
    </location>
</feature>
<reference evidence="8 10" key="2">
    <citation type="journal article" date="2014" name="BMC Genomics">
        <title>An improved genome release (version Mt4.0) for the model legume Medicago truncatula.</title>
        <authorList>
            <person name="Tang H."/>
            <person name="Krishnakumar V."/>
            <person name="Bidwell S."/>
            <person name="Rosen B."/>
            <person name="Chan A."/>
            <person name="Zhou S."/>
            <person name="Gentzbittel L."/>
            <person name="Childs K.L."/>
            <person name="Yandell M."/>
            <person name="Gundlach H."/>
            <person name="Mayer K.F."/>
            <person name="Schwartz D.C."/>
            <person name="Town C.D."/>
        </authorList>
    </citation>
    <scope>GENOME REANNOTATION</scope>
    <source>
        <strain evidence="8">A17</strain>
        <strain evidence="9 10">cv. Jemalong A17</strain>
    </source>
</reference>
<reference evidence="9" key="3">
    <citation type="submission" date="2015-04" db="UniProtKB">
        <authorList>
            <consortium name="EnsemblPlants"/>
        </authorList>
    </citation>
    <scope>IDENTIFICATION</scope>
    <source>
        <strain evidence="9">cv. Jemalong A17</strain>
    </source>
</reference>